<gene>
    <name evidence="1" type="ORF">PAGU1578_15190</name>
</gene>
<comment type="caution">
    <text evidence="1">The sequence shown here is derived from an EMBL/GenBank/DDBJ whole genome shotgun (WGS) entry which is preliminary data.</text>
</comment>
<reference evidence="1 2" key="1">
    <citation type="submission" date="2019-03" db="EMBL/GenBank/DDBJ databases">
        <title>Draft genome sequences of two Veillonella tobetsuensis clinical isolates from intraoperative bronchial fluids of elderly patients with pulmonary carcinoma.</title>
        <authorList>
            <person name="Akiyama T."/>
        </authorList>
    </citation>
    <scope>NUCLEOTIDE SEQUENCE [LARGE SCALE GENOMIC DNA]</scope>
    <source>
        <strain evidence="1 2">PAGU 1578</strain>
    </source>
</reference>
<dbReference type="RefSeq" id="WP_137661117.1">
    <property type="nucleotide sequence ID" value="NZ_BJCQ01000036.1"/>
</dbReference>
<dbReference type="EMBL" id="BJCQ01000036">
    <property type="protein sequence ID" value="GCL67898.1"/>
    <property type="molecule type" value="Genomic_DNA"/>
</dbReference>
<dbReference type="AlphaFoldDB" id="A0A480B9S0"/>
<evidence type="ECO:0000313" key="2">
    <source>
        <dbReference type="Proteomes" id="UP000300381"/>
    </source>
</evidence>
<sequence>MENKINITRINLKTATDHREKLINFCLHEENQCLAIGWSCVDFESDDYSAFYSTVVEYVHGQKRRLNPALNIFKEACVNDLFWTRDLNGEYWICRVKKPAKAYLNRELDIGAILPVEAYKFGLEVPGQIKASFNRARGGIVQRLQYPAITEYSKFVFNKLSGEDYYNINLSIANDVIENLPDFELEELVISYLQIVKGYYLLSNSIANKSTTVKIECQLISRDVNNVKKAVVQVKGPKANELNASEFKAFEDEDYYIYLYAPGVKKLEEMKNVIQITTEELQEFYREYKAILPESITQFENLFNIGFSEKN</sequence>
<accession>A0A480B9S0</accession>
<name>A0A480B9S0_9FIRM</name>
<proteinExistence type="predicted"/>
<dbReference type="Proteomes" id="UP000300381">
    <property type="component" value="Unassembled WGS sequence"/>
</dbReference>
<protein>
    <submittedName>
        <fullName evidence="1">Uncharacterized protein</fullName>
    </submittedName>
</protein>
<evidence type="ECO:0000313" key="1">
    <source>
        <dbReference type="EMBL" id="GCL67898.1"/>
    </source>
</evidence>
<organism evidence="1 2">
    <name type="scientific">Veillonella tobetsuensis</name>
    <dbReference type="NCBI Taxonomy" id="1110546"/>
    <lineage>
        <taxon>Bacteria</taxon>
        <taxon>Bacillati</taxon>
        <taxon>Bacillota</taxon>
        <taxon>Negativicutes</taxon>
        <taxon>Veillonellales</taxon>
        <taxon>Veillonellaceae</taxon>
        <taxon>Veillonella</taxon>
    </lineage>
</organism>